<reference evidence="3 4" key="2">
    <citation type="submission" date="2019-05" db="EMBL/GenBank/DDBJ databases">
        <authorList>
            <person name="Lianzixin W."/>
        </authorList>
    </citation>
    <scope>NUCLEOTIDE SEQUENCE [LARGE SCALE GENOMIC DNA]</scope>
    <source>
        <strain evidence="3 4">EC11</strain>
    </source>
</reference>
<comment type="caution">
    <text evidence="3">The sequence shown here is derived from an EMBL/GenBank/DDBJ whole genome shotgun (WGS) entry which is preliminary data.</text>
</comment>
<dbReference type="InterPro" id="IPR011048">
    <property type="entry name" value="Haem_d1_sf"/>
</dbReference>
<comment type="similarity">
    <text evidence="1">Belongs to the cycloisomerase 2 family.</text>
</comment>
<dbReference type="SUPFAM" id="SSF51004">
    <property type="entry name" value="C-terminal (heme d1) domain of cytochrome cd1-nitrite reductase"/>
    <property type="match status" value="1"/>
</dbReference>
<proteinExistence type="inferred from homology"/>
<keyword evidence="4" id="KW-1185">Reference proteome</keyword>
<reference evidence="4" key="1">
    <citation type="submission" date="2019-05" db="EMBL/GenBank/DDBJ databases">
        <title>Flavobacterium profundi sp. nov., isolated from a deep-sea seamount.</title>
        <authorList>
            <person name="Zhang D.-C."/>
        </authorList>
    </citation>
    <scope>NUCLEOTIDE SEQUENCE [LARGE SCALE GENOMIC DNA]</scope>
    <source>
        <strain evidence="4">EC11</strain>
    </source>
</reference>
<evidence type="ECO:0000256" key="2">
    <source>
        <dbReference type="ARBA" id="ARBA00022526"/>
    </source>
</evidence>
<accession>A0ABX0INL1</accession>
<dbReference type="InterPro" id="IPR019405">
    <property type="entry name" value="Lactonase_7-beta_prop"/>
</dbReference>
<evidence type="ECO:0000256" key="1">
    <source>
        <dbReference type="ARBA" id="ARBA00005564"/>
    </source>
</evidence>
<name>A0ABX0INL1_9FLAO</name>
<protein>
    <submittedName>
        <fullName evidence="3">Lactonase family protein</fullName>
    </submittedName>
</protein>
<dbReference type="InterPro" id="IPR015943">
    <property type="entry name" value="WD40/YVTN_repeat-like_dom_sf"/>
</dbReference>
<organism evidence="3 4">
    <name type="scientific">Flavobacterium jejuense</name>
    <dbReference type="NCBI Taxonomy" id="1544455"/>
    <lineage>
        <taxon>Bacteria</taxon>
        <taxon>Pseudomonadati</taxon>
        <taxon>Bacteroidota</taxon>
        <taxon>Flavobacteriia</taxon>
        <taxon>Flavobacteriales</taxon>
        <taxon>Flavobacteriaceae</taxon>
        <taxon>Flavobacterium</taxon>
    </lineage>
</organism>
<dbReference type="EMBL" id="VEVQ02000001">
    <property type="protein sequence ID" value="NHN24379.1"/>
    <property type="molecule type" value="Genomic_DNA"/>
</dbReference>
<dbReference type="RefSeq" id="WP_140959379.1">
    <property type="nucleotide sequence ID" value="NZ_VEVQ02000001.1"/>
</dbReference>
<dbReference type="Pfam" id="PF10282">
    <property type="entry name" value="Lactonase"/>
    <property type="match status" value="1"/>
</dbReference>
<sequence>MKYLSLFVCLFVACLSCKKTEEKVEESVIEEVQTLKERYLVGTYTDSLSQGINLVSFTPANQELKLDQVIDSLQNPSFVISNKEKTIVVTVGEIQGEKGGLLTSFFYSKKDDSFIKVSTVNTLGNDPCTLAFSPNEKAILVGNYSGGNLSVFPINEKGEILDTPQLIQHEGSSVTKERQEKAHVHCVVFHPKDSTVFVTDLGKDTVDIIPYTEENDSFKLLSENTISVKVPAGSGPRHILFSINGKTAYVVFELTNEVGVFDYKGNSLVLKEVLGLTDSKNRLGSAAELKLSKDNKFLYVSVRGEDNQIVVFKLNSKATIEKIQTIKTGLKPRNFTLSKEEDFILVANQESNTIVVYKRDKRTGLLTKTSSEIIINKPVYFYQF</sequence>
<dbReference type="Gene3D" id="2.130.10.10">
    <property type="entry name" value="YVTN repeat-like/Quinoprotein amine dehydrogenase"/>
    <property type="match status" value="1"/>
</dbReference>
<keyword evidence="2" id="KW-0119">Carbohydrate metabolism</keyword>
<keyword evidence="2" id="KW-0313">Glucose metabolism</keyword>
<gene>
    <name evidence="3" type="ORF">FIA58_001720</name>
</gene>
<dbReference type="PANTHER" id="PTHR30344">
    <property type="entry name" value="6-PHOSPHOGLUCONOLACTONASE-RELATED"/>
    <property type="match status" value="1"/>
</dbReference>
<evidence type="ECO:0000313" key="4">
    <source>
        <dbReference type="Proteomes" id="UP000817854"/>
    </source>
</evidence>
<reference evidence="3 4" key="3">
    <citation type="submission" date="2020-02" db="EMBL/GenBank/DDBJ databases">
        <title>Flavobacterium profundi sp. nov., isolated from a deep-sea seamount.</title>
        <authorList>
            <person name="Zhang D.-C."/>
        </authorList>
    </citation>
    <scope>NUCLEOTIDE SEQUENCE [LARGE SCALE GENOMIC DNA]</scope>
    <source>
        <strain evidence="3 4">EC11</strain>
    </source>
</reference>
<evidence type="ECO:0000313" key="3">
    <source>
        <dbReference type="EMBL" id="NHN24379.1"/>
    </source>
</evidence>
<dbReference type="PANTHER" id="PTHR30344:SF1">
    <property type="entry name" value="6-PHOSPHOGLUCONOLACTONASE"/>
    <property type="match status" value="1"/>
</dbReference>
<dbReference type="Proteomes" id="UP000817854">
    <property type="component" value="Unassembled WGS sequence"/>
</dbReference>
<dbReference type="InterPro" id="IPR050282">
    <property type="entry name" value="Cycloisomerase_2"/>
</dbReference>